<keyword evidence="4" id="KW-0238">DNA-binding</keyword>
<dbReference type="InterPro" id="IPR051271">
    <property type="entry name" value="2C-system_Tx_regulators"/>
</dbReference>
<dbReference type="GO" id="GO:0003677">
    <property type="term" value="F:DNA binding"/>
    <property type="evidence" value="ECO:0007669"/>
    <property type="project" value="UniProtKB-KW"/>
</dbReference>
<evidence type="ECO:0000313" key="4">
    <source>
        <dbReference type="EMBL" id="MDT0675888.1"/>
    </source>
</evidence>
<name>A0ABU3D4C6_9FLAO</name>
<dbReference type="InterPro" id="IPR011006">
    <property type="entry name" value="CheY-like_superfamily"/>
</dbReference>
<evidence type="ECO:0000259" key="2">
    <source>
        <dbReference type="PROSITE" id="PS50110"/>
    </source>
</evidence>
<feature type="domain" description="HTH LytTR-type" evidence="3">
    <location>
        <begin position="148"/>
        <end position="242"/>
    </location>
</feature>
<evidence type="ECO:0000259" key="3">
    <source>
        <dbReference type="PROSITE" id="PS50930"/>
    </source>
</evidence>
<evidence type="ECO:0000256" key="1">
    <source>
        <dbReference type="PROSITE-ProRule" id="PRU00169"/>
    </source>
</evidence>
<dbReference type="Pfam" id="PF00072">
    <property type="entry name" value="Response_reg"/>
    <property type="match status" value="1"/>
</dbReference>
<dbReference type="PROSITE" id="PS50110">
    <property type="entry name" value="RESPONSE_REGULATORY"/>
    <property type="match status" value="1"/>
</dbReference>
<sequence length="253" mass="29413">MKKIILIDDEMQSIGVLQNLLKEYKGFKVCATAQTLDEAFIAIKEHQPDIVLLDVQLNEQSSFELLDRIKEINFDIIFTTGYHKHSEHAVKAFRYNAIDYLLKPIDREQLSESFSRTSRHQDSLKFFLQKLNTLKTNFFGENLIRQKLAVPTTDGFLLAEINEITKCESDSNYTHIYFSNGYKIITTKTLKHIEKLLTDQPFFFRVHQSFLINLQYASRYYKGKGGYIELKDGSTVPVAVRKKERLIRTLTGN</sequence>
<comment type="caution">
    <text evidence="4">The sequence shown here is derived from an EMBL/GenBank/DDBJ whole genome shotgun (WGS) entry which is preliminary data.</text>
</comment>
<dbReference type="PANTHER" id="PTHR45526:SF1">
    <property type="entry name" value="TRANSCRIPTIONAL REGULATORY PROTEIN DCUR-RELATED"/>
    <property type="match status" value="1"/>
</dbReference>
<dbReference type="Proteomes" id="UP001262582">
    <property type="component" value="Unassembled WGS sequence"/>
</dbReference>
<dbReference type="PROSITE" id="PS50930">
    <property type="entry name" value="HTH_LYTTR"/>
    <property type="match status" value="1"/>
</dbReference>
<keyword evidence="1" id="KW-0597">Phosphoprotein</keyword>
<proteinExistence type="predicted"/>
<dbReference type="InterPro" id="IPR007492">
    <property type="entry name" value="LytTR_DNA-bd_dom"/>
</dbReference>
<dbReference type="EMBL" id="JAVRHK010000003">
    <property type="protein sequence ID" value="MDT0675888.1"/>
    <property type="molecule type" value="Genomic_DNA"/>
</dbReference>
<dbReference type="PANTHER" id="PTHR45526">
    <property type="entry name" value="TRANSCRIPTIONAL REGULATORY PROTEIN DPIA"/>
    <property type="match status" value="1"/>
</dbReference>
<dbReference type="SMART" id="SM00448">
    <property type="entry name" value="REC"/>
    <property type="match status" value="1"/>
</dbReference>
<dbReference type="Pfam" id="PF04397">
    <property type="entry name" value="LytTR"/>
    <property type="match status" value="1"/>
</dbReference>
<reference evidence="4 5" key="1">
    <citation type="submission" date="2023-09" db="EMBL/GenBank/DDBJ databases">
        <authorList>
            <person name="Rey-Velasco X."/>
        </authorList>
    </citation>
    <scope>NUCLEOTIDE SEQUENCE [LARGE SCALE GENOMIC DNA]</scope>
    <source>
        <strain evidence="4 5">F117</strain>
    </source>
</reference>
<protein>
    <submittedName>
        <fullName evidence="4">LytTR family DNA-binding domain-containing protein</fullName>
    </submittedName>
</protein>
<evidence type="ECO:0000313" key="5">
    <source>
        <dbReference type="Proteomes" id="UP001262582"/>
    </source>
</evidence>
<dbReference type="Gene3D" id="2.40.50.1020">
    <property type="entry name" value="LytTr DNA-binding domain"/>
    <property type="match status" value="1"/>
</dbReference>
<dbReference type="SUPFAM" id="SSF52172">
    <property type="entry name" value="CheY-like"/>
    <property type="match status" value="1"/>
</dbReference>
<dbReference type="Gene3D" id="3.40.50.2300">
    <property type="match status" value="1"/>
</dbReference>
<feature type="modified residue" description="4-aspartylphosphate" evidence="1">
    <location>
        <position position="54"/>
    </location>
</feature>
<dbReference type="RefSeq" id="WP_311502288.1">
    <property type="nucleotide sequence ID" value="NZ_JAVRHK010000003.1"/>
</dbReference>
<dbReference type="InterPro" id="IPR001789">
    <property type="entry name" value="Sig_transdc_resp-reg_receiver"/>
</dbReference>
<accession>A0ABU3D4C6</accession>
<gene>
    <name evidence="4" type="ORF">RM539_04755</name>
</gene>
<organism evidence="4 5">
    <name type="scientific">Autumnicola musiva</name>
    <dbReference type="NCBI Taxonomy" id="3075589"/>
    <lineage>
        <taxon>Bacteria</taxon>
        <taxon>Pseudomonadati</taxon>
        <taxon>Bacteroidota</taxon>
        <taxon>Flavobacteriia</taxon>
        <taxon>Flavobacteriales</taxon>
        <taxon>Flavobacteriaceae</taxon>
        <taxon>Autumnicola</taxon>
    </lineage>
</organism>
<dbReference type="SMART" id="SM00850">
    <property type="entry name" value="LytTR"/>
    <property type="match status" value="1"/>
</dbReference>
<keyword evidence="5" id="KW-1185">Reference proteome</keyword>
<feature type="domain" description="Response regulatory" evidence="2">
    <location>
        <begin position="3"/>
        <end position="118"/>
    </location>
</feature>